<feature type="compositionally biased region" description="Basic and acidic residues" evidence="1">
    <location>
        <begin position="51"/>
        <end position="70"/>
    </location>
</feature>
<evidence type="ECO:0000256" key="1">
    <source>
        <dbReference type="SAM" id="MobiDB-lite"/>
    </source>
</evidence>
<feature type="compositionally biased region" description="Acidic residues" evidence="1">
    <location>
        <begin position="193"/>
        <end position="203"/>
    </location>
</feature>
<reference evidence="2" key="1">
    <citation type="submission" date="2019-12" db="EMBL/GenBank/DDBJ databases">
        <title>Genome sequencing and annotation of Brassica cretica.</title>
        <authorList>
            <person name="Studholme D.J."/>
            <person name="Sarris P.F."/>
        </authorList>
    </citation>
    <scope>NUCLEOTIDE SEQUENCE</scope>
    <source>
        <strain evidence="2">PFS-001/15</strain>
        <tissue evidence="2">Leaf</tissue>
    </source>
</reference>
<feature type="compositionally biased region" description="Basic and acidic residues" evidence="1">
    <location>
        <begin position="204"/>
        <end position="229"/>
    </location>
</feature>
<feature type="region of interest" description="Disordered" evidence="1">
    <location>
        <begin position="12"/>
        <end position="70"/>
    </location>
</feature>
<organism evidence="2 3">
    <name type="scientific">Brassica cretica</name>
    <name type="common">Mustard</name>
    <dbReference type="NCBI Taxonomy" id="69181"/>
    <lineage>
        <taxon>Eukaryota</taxon>
        <taxon>Viridiplantae</taxon>
        <taxon>Streptophyta</taxon>
        <taxon>Embryophyta</taxon>
        <taxon>Tracheophyta</taxon>
        <taxon>Spermatophyta</taxon>
        <taxon>Magnoliopsida</taxon>
        <taxon>eudicotyledons</taxon>
        <taxon>Gunneridae</taxon>
        <taxon>Pentapetalae</taxon>
        <taxon>rosids</taxon>
        <taxon>malvids</taxon>
        <taxon>Brassicales</taxon>
        <taxon>Brassicaceae</taxon>
        <taxon>Brassiceae</taxon>
        <taxon>Brassica</taxon>
    </lineage>
</organism>
<protein>
    <submittedName>
        <fullName evidence="2">Uncharacterized protein</fullName>
    </submittedName>
</protein>
<accession>A0A8S9FND8</accession>
<dbReference type="AlphaFoldDB" id="A0A8S9FND8"/>
<dbReference type="Proteomes" id="UP000712281">
    <property type="component" value="Unassembled WGS sequence"/>
</dbReference>
<feature type="region of interest" description="Disordered" evidence="1">
    <location>
        <begin position="103"/>
        <end position="149"/>
    </location>
</feature>
<comment type="caution">
    <text evidence="2">The sequence shown here is derived from an EMBL/GenBank/DDBJ whole genome shotgun (WGS) entry which is preliminary data.</text>
</comment>
<evidence type="ECO:0000313" key="3">
    <source>
        <dbReference type="Proteomes" id="UP000712281"/>
    </source>
</evidence>
<feature type="compositionally biased region" description="Basic and acidic residues" evidence="1">
    <location>
        <begin position="135"/>
        <end position="149"/>
    </location>
</feature>
<evidence type="ECO:0000313" key="2">
    <source>
        <dbReference type="EMBL" id="KAF2535375.1"/>
    </source>
</evidence>
<feature type="compositionally biased region" description="Basic and acidic residues" evidence="1">
    <location>
        <begin position="30"/>
        <end position="39"/>
    </location>
</feature>
<proteinExistence type="predicted"/>
<feature type="region of interest" description="Disordered" evidence="1">
    <location>
        <begin position="171"/>
        <end position="229"/>
    </location>
</feature>
<dbReference type="EMBL" id="QGKW02002228">
    <property type="protein sequence ID" value="KAF2535375.1"/>
    <property type="molecule type" value="Genomic_DNA"/>
</dbReference>
<gene>
    <name evidence="2" type="ORF">F2Q68_00020108</name>
</gene>
<sequence>MQNLCVTWELEAASNEVEGQGDDPNPSGVKGKEGSRKNPQEYNDLEGETMEETKETKNIVEEGNREKDEAVDIRVTQYNFKQNHSTFTVYGTSDHINHETFNTIEAPFVGGETGQTSDSASNKDEGQGDGPNPSKVKDNEGGHKRPHDTDCELFLTNFLILYSAWELEAASNEVEGQGDDPNPSGVKGKEGSQEDNDLEGETMEETKETKNIMEEGNREKDEAVDVKKD</sequence>
<name>A0A8S9FND8_BRACR</name>